<feature type="transmembrane region" description="Helical" evidence="1">
    <location>
        <begin position="67"/>
        <end position="100"/>
    </location>
</feature>
<dbReference type="Proteomes" id="UP000550508">
    <property type="component" value="Unassembled WGS sequence"/>
</dbReference>
<keyword evidence="1" id="KW-0812">Transmembrane</keyword>
<proteinExistence type="predicted"/>
<dbReference type="AlphaFoldDB" id="A0A849VNX1"/>
<evidence type="ECO:0000313" key="2">
    <source>
        <dbReference type="EMBL" id="NTS31622.1"/>
    </source>
</evidence>
<gene>
    <name evidence="2" type="ORF">HQ945_10190</name>
</gene>
<protein>
    <submittedName>
        <fullName evidence="2">Uncharacterized protein</fullName>
    </submittedName>
</protein>
<organism evidence="2 3">
    <name type="scientific">Phyllobacterium pellucidum</name>
    <dbReference type="NCBI Taxonomy" id="2740464"/>
    <lineage>
        <taxon>Bacteria</taxon>
        <taxon>Pseudomonadati</taxon>
        <taxon>Pseudomonadota</taxon>
        <taxon>Alphaproteobacteria</taxon>
        <taxon>Hyphomicrobiales</taxon>
        <taxon>Phyllobacteriaceae</taxon>
        <taxon>Phyllobacterium</taxon>
    </lineage>
</organism>
<keyword evidence="3" id="KW-1185">Reference proteome</keyword>
<accession>A0A849VNX1</accession>
<evidence type="ECO:0000256" key="1">
    <source>
        <dbReference type="SAM" id="Phobius"/>
    </source>
</evidence>
<reference evidence="2 3" key="1">
    <citation type="submission" date="2020-05" db="EMBL/GenBank/DDBJ databases">
        <authorList>
            <person name="Kim M.K."/>
        </authorList>
    </citation>
    <scope>NUCLEOTIDE SEQUENCE [LARGE SCALE GENOMIC DNA]</scope>
    <source>
        <strain evidence="2 3">BT25</strain>
    </source>
</reference>
<comment type="caution">
    <text evidence="2">The sequence shown here is derived from an EMBL/GenBank/DDBJ whole genome shotgun (WGS) entry which is preliminary data.</text>
</comment>
<name>A0A849VNX1_9HYPH</name>
<sequence length="121" mass="13978">MTRWTLAEYRRQRRIDEAFDPEAAGYDPCAVMFEGVVMTRHEKTELMRERRLKADRDAVVETWFRRLIPVLVILIAVGISMVWNVGAGLLIAALAAVLFLKARRRMVRQGAWTADTMGLWE</sequence>
<evidence type="ECO:0000313" key="3">
    <source>
        <dbReference type="Proteomes" id="UP000550508"/>
    </source>
</evidence>
<dbReference type="RefSeq" id="WP_027231757.1">
    <property type="nucleotide sequence ID" value="NZ_CP088292.1"/>
</dbReference>
<keyword evidence="1" id="KW-1133">Transmembrane helix</keyword>
<keyword evidence="1" id="KW-0472">Membrane</keyword>
<dbReference type="EMBL" id="JABUMX010000002">
    <property type="protein sequence ID" value="NTS31622.1"/>
    <property type="molecule type" value="Genomic_DNA"/>
</dbReference>